<dbReference type="OrthoDB" id="9182727at2"/>
<proteinExistence type="predicted"/>
<protein>
    <recommendedName>
        <fullName evidence="1">PIN like domain-containing protein</fullName>
    </recommendedName>
</protein>
<name>A0A7W8SII3_9CELL</name>
<dbReference type="EMBL" id="JACHDN010000001">
    <property type="protein sequence ID" value="MBB5474792.1"/>
    <property type="molecule type" value="Genomic_DNA"/>
</dbReference>
<organism evidence="2 3">
    <name type="scientific">Cellulomonas hominis</name>
    <dbReference type="NCBI Taxonomy" id="156981"/>
    <lineage>
        <taxon>Bacteria</taxon>
        <taxon>Bacillati</taxon>
        <taxon>Actinomycetota</taxon>
        <taxon>Actinomycetes</taxon>
        <taxon>Micrococcales</taxon>
        <taxon>Cellulomonadaceae</taxon>
        <taxon>Cellulomonas</taxon>
    </lineage>
</organism>
<comment type="caution">
    <text evidence="2">The sequence shown here is derived from an EMBL/GenBank/DDBJ whole genome shotgun (WGS) entry which is preliminary data.</text>
</comment>
<reference evidence="2 3" key="1">
    <citation type="submission" date="2020-08" db="EMBL/GenBank/DDBJ databases">
        <title>Sequencing the genomes of 1000 actinobacteria strains.</title>
        <authorList>
            <person name="Klenk H.-P."/>
        </authorList>
    </citation>
    <scope>NUCLEOTIDE SEQUENCE [LARGE SCALE GENOMIC DNA]</scope>
    <source>
        <strain evidence="2 3">DSM 9581</strain>
    </source>
</reference>
<gene>
    <name evidence="2" type="ORF">HNR08_003528</name>
</gene>
<dbReference type="Proteomes" id="UP000564629">
    <property type="component" value="Unassembled WGS sequence"/>
</dbReference>
<evidence type="ECO:0000259" key="1">
    <source>
        <dbReference type="Pfam" id="PF18476"/>
    </source>
</evidence>
<evidence type="ECO:0000313" key="2">
    <source>
        <dbReference type="EMBL" id="MBB5474792.1"/>
    </source>
</evidence>
<feature type="domain" description="PIN like" evidence="1">
    <location>
        <begin position="2"/>
        <end position="217"/>
    </location>
</feature>
<dbReference type="InterPro" id="IPR041578">
    <property type="entry name" value="PIN_8"/>
</dbReference>
<dbReference type="RefSeq" id="WP_146840887.1">
    <property type="nucleotide sequence ID" value="NZ_BJVQ01000131.1"/>
</dbReference>
<dbReference type="Pfam" id="PF18476">
    <property type="entry name" value="PIN_8"/>
    <property type="match status" value="1"/>
</dbReference>
<dbReference type="AlphaFoldDB" id="A0A7W8SII3"/>
<accession>A0A7W8SII3</accession>
<sequence>MLDANVVLNLYRMSAATRDAWFEVLEGVRERLVMPHHVAVEITRNAERGRKELPDAYDSLRGKLDAVRQHPGATFTGARHLQAERIAKLKAIVEKHLEPMLTEIDAAREQDEAILAKDRDVVMSRLDRIFEGRVLDEPEPSSIRRRVARFDQYRGPNRVPPGWRDHGKDVPQDAAGDYLIWAEMLERARRTGRRFIVVTDDLKADWWVRDNGMRPQPAMVAESIRATGHPHAQVTSQDFLTIAQKSLALDENEAAVEETAEVALEPDEEVWPLASRLYWVLQTIQHVPAGAPMPEAVRWVFRDILTHLPGAVLRSNPTYQTLLGSLMSEAPSPAEVNLMRAVAEDPLSEDYLLVHLANPRWLDDGPEAGRSA</sequence>
<evidence type="ECO:0000313" key="3">
    <source>
        <dbReference type="Proteomes" id="UP000564629"/>
    </source>
</evidence>